<feature type="compositionally biased region" description="Low complexity" evidence="1">
    <location>
        <begin position="319"/>
        <end position="328"/>
    </location>
</feature>
<organism evidence="2 3">
    <name type="scientific">Trichodelitschia bisporula</name>
    <dbReference type="NCBI Taxonomy" id="703511"/>
    <lineage>
        <taxon>Eukaryota</taxon>
        <taxon>Fungi</taxon>
        <taxon>Dikarya</taxon>
        <taxon>Ascomycota</taxon>
        <taxon>Pezizomycotina</taxon>
        <taxon>Dothideomycetes</taxon>
        <taxon>Dothideomycetes incertae sedis</taxon>
        <taxon>Phaeotrichales</taxon>
        <taxon>Phaeotrichaceae</taxon>
        <taxon>Trichodelitschia</taxon>
    </lineage>
</organism>
<protein>
    <submittedName>
        <fullName evidence="2">Uncharacterized protein</fullName>
    </submittedName>
</protein>
<feature type="region of interest" description="Disordered" evidence="1">
    <location>
        <begin position="1"/>
        <end position="60"/>
    </location>
</feature>
<proteinExistence type="predicted"/>
<accession>A0A6G1IC06</accession>
<dbReference type="Proteomes" id="UP000799640">
    <property type="component" value="Unassembled WGS sequence"/>
</dbReference>
<reference evidence="2" key="1">
    <citation type="journal article" date="2020" name="Stud. Mycol.">
        <title>101 Dothideomycetes genomes: a test case for predicting lifestyles and emergence of pathogens.</title>
        <authorList>
            <person name="Haridas S."/>
            <person name="Albert R."/>
            <person name="Binder M."/>
            <person name="Bloem J."/>
            <person name="Labutti K."/>
            <person name="Salamov A."/>
            <person name="Andreopoulos B."/>
            <person name="Baker S."/>
            <person name="Barry K."/>
            <person name="Bills G."/>
            <person name="Bluhm B."/>
            <person name="Cannon C."/>
            <person name="Castanera R."/>
            <person name="Culley D."/>
            <person name="Daum C."/>
            <person name="Ezra D."/>
            <person name="Gonzalez J."/>
            <person name="Henrissat B."/>
            <person name="Kuo A."/>
            <person name="Liang C."/>
            <person name="Lipzen A."/>
            <person name="Lutzoni F."/>
            <person name="Magnuson J."/>
            <person name="Mondo S."/>
            <person name="Nolan M."/>
            <person name="Ohm R."/>
            <person name="Pangilinan J."/>
            <person name="Park H.-J."/>
            <person name="Ramirez L."/>
            <person name="Alfaro M."/>
            <person name="Sun H."/>
            <person name="Tritt A."/>
            <person name="Yoshinaga Y."/>
            <person name="Zwiers L.-H."/>
            <person name="Turgeon B."/>
            <person name="Goodwin S."/>
            <person name="Spatafora J."/>
            <person name="Crous P."/>
            <person name="Grigoriev I."/>
        </authorList>
    </citation>
    <scope>NUCLEOTIDE SEQUENCE</scope>
    <source>
        <strain evidence="2">CBS 262.69</strain>
    </source>
</reference>
<feature type="region of interest" description="Disordered" evidence="1">
    <location>
        <begin position="319"/>
        <end position="349"/>
    </location>
</feature>
<evidence type="ECO:0000313" key="3">
    <source>
        <dbReference type="Proteomes" id="UP000799640"/>
    </source>
</evidence>
<sequence length="349" mass="37847">MNTDPATGERVSAQPQSQSHAGRRSAKVTSVSCTISSPTPKPGQTPCQPRVRYAPSASNSHITPDARYNFLGTGHLAALCPKLSAHLPSRSNLSRDLSTPDLPATSTSIHSPPSPTSLQPKPYHHLTPPQCASSKSAATTTMMSTSPTAAPRALSAPLTNTSVPPRRCGAPHASLCASAPRSLKYHTQARRLPPRPCHTYHRLRSPIPRRHLRLTRRAFPSRRAAGLRFHLRSPSPFLSSRLLRRRLHLRPHHHPRLCHTTIIRRRLHHSQGCTTFKFRRGAASRTIVITGMSGGRCGMSGITLRQGPREGIITSTGMWMGRRSGSMRGTRDGTGVGVVGGGTTKNGLR</sequence>
<evidence type="ECO:0000256" key="1">
    <source>
        <dbReference type="SAM" id="MobiDB-lite"/>
    </source>
</evidence>
<evidence type="ECO:0000313" key="2">
    <source>
        <dbReference type="EMBL" id="KAF2405567.1"/>
    </source>
</evidence>
<feature type="region of interest" description="Disordered" evidence="1">
    <location>
        <begin position="88"/>
        <end position="171"/>
    </location>
</feature>
<keyword evidence="3" id="KW-1185">Reference proteome</keyword>
<gene>
    <name evidence="2" type="ORF">EJ06DRAFT_578715</name>
</gene>
<name>A0A6G1IC06_9PEZI</name>
<dbReference type="AlphaFoldDB" id="A0A6G1IC06"/>
<feature type="compositionally biased region" description="Gly residues" evidence="1">
    <location>
        <begin position="332"/>
        <end position="349"/>
    </location>
</feature>
<dbReference type="EMBL" id="ML996687">
    <property type="protein sequence ID" value="KAF2405567.1"/>
    <property type="molecule type" value="Genomic_DNA"/>
</dbReference>
<feature type="compositionally biased region" description="Low complexity" evidence="1">
    <location>
        <begin position="132"/>
        <end position="151"/>
    </location>
</feature>
<feature type="compositionally biased region" description="Polar residues" evidence="1">
    <location>
        <begin position="27"/>
        <end position="38"/>
    </location>
</feature>